<evidence type="ECO:0000256" key="1">
    <source>
        <dbReference type="SAM" id="Phobius"/>
    </source>
</evidence>
<proteinExistence type="predicted"/>
<feature type="transmembrane region" description="Helical" evidence="1">
    <location>
        <begin position="54"/>
        <end position="74"/>
    </location>
</feature>
<dbReference type="EMBL" id="AZCN01000009">
    <property type="protein sequence ID" value="KRK18730.1"/>
    <property type="molecule type" value="Genomic_DNA"/>
</dbReference>
<dbReference type="GeneID" id="65917760"/>
<sequence length="115" mass="12282">MGFWKRVLVNALIFLALAGFFPHLIYVSSIWMALGASLILGVLNALIKPILMILSLPITILTLGLFSVVINAVMLQLTALFVGSGFAFSGFGASILTAIIISVVNAIVSDRFARD</sequence>
<gene>
    <name evidence="2" type="ORF">FD22_GL002501</name>
</gene>
<organism evidence="2 3">
    <name type="scientific">Loigolactobacillus coryniformis subsp. coryniformis KCTC 3167 = DSM 20001</name>
    <dbReference type="NCBI Taxonomy" id="913848"/>
    <lineage>
        <taxon>Bacteria</taxon>
        <taxon>Bacillati</taxon>
        <taxon>Bacillota</taxon>
        <taxon>Bacilli</taxon>
        <taxon>Lactobacillales</taxon>
        <taxon>Lactobacillaceae</taxon>
        <taxon>Loigolactobacillus</taxon>
    </lineage>
</organism>
<keyword evidence="1" id="KW-0812">Transmembrane</keyword>
<dbReference type="PANTHER" id="PTHR37309">
    <property type="entry name" value="SLR0284 PROTEIN"/>
    <property type="match status" value="1"/>
</dbReference>
<protein>
    <submittedName>
        <fullName evidence="2">Integral inner membrane protein</fullName>
    </submittedName>
</protein>
<feature type="transmembrane region" description="Helical" evidence="1">
    <location>
        <begin position="30"/>
        <end position="47"/>
    </location>
</feature>
<evidence type="ECO:0000313" key="2">
    <source>
        <dbReference type="EMBL" id="KRK18730.1"/>
    </source>
</evidence>
<dbReference type="eggNOG" id="COG1950">
    <property type="taxonomic scope" value="Bacteria"/>
</dbReference>
<dbReference type="Proteomes" id="UP000051181">
    <property type="component" value="Unassembled WGS sequence"/>
</dbReference>
<dbReference type="InterPro" id="IPR007165">
    <property type="entry name" value="Phage_holin_4_2"/>
</dbReference>
<dbReference type="AlphaFoldDB" id="A0A0R1FHS0"/>
<comment type="caution">
    <text evidence="2">The sequence shown here is derived from an EMBL/GenBank/DDBJ whole genome shotgun (WGS) entry which is preliminary data.</text>
</comment>
<evidence type="ECO:0000313" key="3">
    <source>
        <dbReference type="Proteomes" id="UP000051181"/>
    </source>
</evidence>
<name>A0A0R1FHS0_9LACO</name>
<dbReference type="PATRIC" id="fig|913848.6.peg.2550"/>
<reference evidence="2 3" key="1">
    <citation type="journal article" date="2015" name="Genome Announc.">
        <title>Expanding the biotechnology potential of lactobacilli through comparative genomics of 213 strains and associated genera.</title>
        <authorList>
            <person name="Sun Z."/>
            <person name="Harris H.M."/>
            <person name="McCann A."/>
            <person name="Guo C."/>
            <person name="Argimon S."/>
            <person name="Zhang W."/>
            <person name="Yang X."/>
            <person name="Jeffery I.B."/>
            <person name="Cooney J.C."/>
            <person name="Kagawa T.F."/>
            <person name="Liu W."/>
            <person name="Song Y."/>
            <person name="Salvetti E."/>
            <person name="Wrobel A."/>
            <person name="Rasinkangas P."/>
            <person name="Parkhill J."/>
            <person name="Rea M.C."/>
            <person name="O'Sullivan O."/>
            <person name="Ritari J."/>
            <person name="Douillard F.P."/>
            <person name="Paul Ross R."/>
            <person name="Yang R."/>
            <person name="Briner A.E."/>
            <person name="Felis G.E."/>
            <person name="de Vos W.M."/>
            <person name="Barrangou R."/>
            <person name="Klaenhammer T.R."/>
            <person name="Caufield P.W."/>
            <person name="Cui Y."/>
            <person name="Zhang H."/>
            <person name="O'Toole P.W."/>
        </authorList>
    </citation>
    <scope>NUCLEOTIDE SEQUENCE [LARGE SCALE GENOMIC DNA]</scope>
    <source>
        <strain evidence="2 3">DSM 20001</strain>
    </source>
</reference>
<accession>A0A0R1FHS0</accession>
<feature type="transmembrane region" description="Helical" evidence="1">
    <location>
        <begin position="7"/>
        <end position="24"/>
    </location>
</feature>
<feature type="transmembrane region" description="Helical" evidence="1">
    <location>
        <begin position="86"/>
        <end position="108"/>
    </location>
</feature>
<dbReference type="PANTHER" id="PTHR37309:SF1">
    <property type="entry name" value="SLR0284 PROTEIN"/>
    <property type="match status" value="1"/>
</dbReference>
<dbReference type="Pfam" id="PF04020">
    <property type="entry name" value="Phage_holin_4_2"/>
    <property type="match status" value="1"/>
</dbReference>
<keyword evidence="1" id="KW-1133">Transmembrane helix</keyword>
<keyword evidence="1" id="KW-0472">Membrane</keyword>
<dbReference type="RefSeq" id="WP_010009015.1">
    <property type="nucleotide sequence ID" value="NZ_AZCN01000009.1"/>
</dbReference>